<dbReference type="InterPro" id="IPR029055">
    <property type="entry name" value="Ntn_hydrolases_N"/>
</dbReference>
<feature type="domain" description="Choloylglycine hydrolase/NAAA C-terminal" evidence="3">
    <location>
        <begin position="113"/>
        <end position="278"/>
    </location>
</feature>
<dbReference type="PANTHER" id="PTHR35527">
    <property type="entry name" value="CHOLOYLGLYCINE HYDROLASE"/>
    <property type="match status" value="1"/>
</dbReference>
<dbReference type="EMBL" id="DXBO01000050">
    <property type="protein sequence ID" value="HIZ47831.1"/>
    <property type="molecule type" value="Genomic_DNA"/>
</dbReference>
<dbReference type="SUPFAM" id="SSF56235">
    <property type="entry name" value="N-terminal nucleophile aminohydrolases (Ntn hydrolases)"/>
    <property type="match status" value="1"/>
</dbReference>
<sequence length="412" mass="44959">MNAVATKPKRSVKKVLLTILAVLLVLVVAAGGAVWALWHNEIRAVAGIELLRDRNDDHLDGAVYAMHVPGDFYLDDFVAQGGVSNDTDLIQFVTDHITKGVIQINMSAPEIGCSSFTATAENGDALFARNYDFSKTNAMLVFTEANEGRHASISTVDLQFLGVDVDHNMTSLMDKIVCLAAPYAPLDGVNDAGVSCGIYMTYQGGDETVATDQNTDKPDFTSTTLLRLILDYADNVEEAVEIASRYDLHDSANTSYHYMVADATGKSAILEWTADGATDTTDNDGSLRTLKVIYNDQDSAIGEREAASDYQVVTNFVLQPGYYEGVPAEEKKGADRYDRLYEELQKTDGQVADAQGAMDILSTVGRRSWNNDDKNTCTVHSAVYNLTDKSVLWVANENYDDPTAVFTFSLAE</sequence>
<dbReference type="InterPro" id="IPR052193">
    <property type="entry name" value="Peptidase_C59"/>
</dbReference>
<evidence type="ECO:0000259" key="3">
    <source>
        <dbReference type="Pfam" id="PF02275"/>
    </source>
</evidence>
<dbReference type="Pfam" id="PF02275">
    <property type="entry name" value="CBAH"/>
    <property type="match status" value="1"/>
</dbReference>
<reference evidence="4" key="2">
    <citation type="submission" date="2021-04" db="EMBL/GenBank/DDBJ databases">
        <authorList>
            <person name="Gilroy R."/>
        </authorList>
    </citation>
    <scope>NUCLEOTIDE SEQUENCE</scope>
    <source>
        <strain evidence="4">3436</strain>
    </source>
</reference>
<comment type="caution">
    <text evidence="4">The sequence shown here is derived from an EMBL/GenBank/DDBJ whole genome shotgun (WGS) entry which is preliminary data.</text>
</comment>
<comment type="similarity">
    <text evidence="1">Belongs to the peptidase C59 family.</text>
</comment>
<dbReference type="GO" id="GO:0016787">
    <property type="term" value="F:hydrolase activity"/>
    <property type="evidence" value="ECO:0007669"/>
    <property type="project" value="UniProtKB-KW"/>
</dbReference>
<evidence type="ECO:0000313" key="4">
    <source>
        <dbReference type="EMBL" id="HIZ47831.1"/>
    </source>
</evidence>
<reference evidence="4" key="1">
    <citation type="journal article" date="2021" name="PeerJ">
        <title>Extensive microbial diversity within the chicken gut microbiome revealed by metagenomics and culture.</title>
        <authorList>
            <person name="Gilroy R."/>
            <person name="Ravi A."/>
            <person name="Getino M."/>
            <person name="Pursley I."/>
            <person name="Horton D.L."/>
            <person name="Alikhan N.F."/>
            <person name="Baker D."/>
            <person name="Gharbi K."/>
            <person name="Hall N."/>
            <person name="Watson M."/>
            <person name="Adriaenssens E.M."/>
            <person name="Foster-Nyarko E."/>
            <person name="Jarju S."/>
            <person name="Secka A."/>
            <person name="Antonio M."/>
            <person name="Oren A."/>
            <person name="Chaudhuri R.R."/>
            <person name="La Ragione R."/>
            <person name="Hildebrand F."/>
            <person name="Pallen M.J."/>
        </authorList>
    </citation>
    <scope>NUCLEOTIDE SEQUENCE</scope>
    <source>
        <strain evidence="4">3436</strain>
    </source>
</reference>
<dbReference type="Proteomes" id="UP000824031">
    <property type="component" value="Unassembled WGS sequence"/>
</dbReference>
<accession>A0A9D2F2M2</accession>
<evidence type="ECO:0000256" key="2">
    <source>
        <dbReference type="ARBA" id="ARBA00022801"/>
    </source>
</evidence>
<keyword evidence="2 4" id="KW-0378">Hydrolase</keyword>
<evidence type="ECO:0000313" key="5">
    <source>
        <dbReference type="Proteomes" id="UP000824031"/>
    </source>
</evidence>
<evidence type="ECO:0000256" key="1">
    <source>
        <dbReference type="ARBA" id="ARBA00006625"/>
    </source>
</evidence>
<dbReference type="AlphaFoldDB" id="A0A9D2F2M2"/>
<proteinExistence type="inferred from homology"/>
<dbReference type="PANTHER" id="PTHR35527:SF2">
    <property type="entry name" value="HYDROLASE"/>
    <property type="match status" value="1"/>
</dbReference>
<dbReference type="InterPro" id="IPR029132">
    <property type="entry name" value="CBAH/NAAA_C"/>
</dbReference>
<protein>
    <submittedName>
        <fullName evidence="4">Linear amide C-N hydrolase</fullName>
    </submittedName>
</protein>
<dbReference type="Gene3D" id="3.60.60.10">
    <property type="entry name" value="Penicillin V Acylase, Chain A"/>
    <property type="match status" value="1"/>
</dbReference>
<organism evidence="4 5">
    <name type="scientific">Candidatus Gemmiger excrementavium</name>
    <dbReference type="NCBI Taxonomy" id="2838608"/>
    <lineage>
        <taxon>Bacteria</taxon>
        <taxon>Bacillati</taxon>
        <taxon>Bacillota</taxon>
        <taxon>Clostridia</taxon>
        <taxon>Eubacteriales</taxon>
        <taxon>Gemmiger</taxon>
    </lineage>
</organism>
<name>A0A9D2F2M2_9FIRM</name>
<gene>
    <name evidence="4" type="ORF">H9810_03825</name>
</gene>